<evidence type="ECO:0000256" key="2">
    <source>
        <dbReference type="SAM" id="MobiDB-lite"/>
    </source>
</evidence>
<keyword evidence="1" id="KW-0175">Coiled coil</keyword>
<dbReference type="eggNOG" id="COG2982">
    <property type="taxonomic scope" value="Bacteria"/>
</dbReference>
<feature type="coiled-coil region" evidence="1">
    <location>
        <begin position="622"/>
        <end position="679"/>
    </location>
</feature>
<evidence type="ECO:0000313" key="5">
    <source>
        <dbReference type="Proteomes" id="UP000001296"/>
    </source>
</evidence>
<reference evidence="4 5" key="2">
    <citation type="journal article" date="2010" name="J. Bacteriol.">
        <title>Genome sequence of the polysaccharide-degrading, thermophilic anaerobe Spirochaeta thermophila DSM 6192.</title>
        <authorList>
            <person name="Angelov A."/>
            <person name="Liebl S."/>
            <person name="Ballschmiter M."/>
            <person name="Bomeke M."/>
            <person name="Lehmann R."/>
            <person name="Liesegang H."/>
            <person name="Daniel R."/>
            <person name="Liebl W."/>
        </authorList>
    </citation>
    <scope>NUCLEOTIDE SEQUENCE [LARGE SCALE GENOMIC DNA]</scope>
    <source>
        <strain evidence="5">ATCC 49972 / DSM 6192 / RI 19.B1</strain>
    </source>
</reference>
<proteinExistence type="predicted"/>
<evidence type="ECO:0008006" key="6">
    <source>
        <dbReference type="Google" id="ProtNLM"/>
    </source>
</evidence>
<dbReference type="KEGG" id="sta:STHERM_c03560"/>
<protein>
    <recommendedName>
        <fullName evidence="6">TIGR03545 family protein</fullName>
    </recommendedName>
</protein>
<feature type="region of interest" description="Disordered" evidence="2">
    <location>
        <begin position="184"/>
        <end position="216"/>
    </location>
</feature>
<dbReference type="Proteomes" id="UP000001296">
    <property type="component" value="Chromosome"/>
</dbReference>
<reference key="1">
    <citation type="submission" date="2009-08" db="EMBL/GenBank/DDBJ databases">
        <title>The genome sequence of Spirochaeta thermophila DSM6192.</title>
        <authorList>
            <person name="Angelov A."/>
            <person name="Mientus M."/>
            <person name="Wittenberg S."/>
            <person name="Lehmann R."/>
            <person name="Liesegang H."/>
            <person name="Daniel R."/>
            <person name="Liebl W."/>
        </authorList>
    </citation>
    <scope>NUCLEOTIDE SEQUENCE</scope>
    <source>
        <strain>DSM 6192</strain>
    </source>
</reference>
<dbReference type="HOGENOM" id="CLU_400567_0_0_12"/>
<keyword evidence="3" id="KW-0472">Membrane</keyword>
<name>E0RPD5_WINT6</name>
<keyword evidence="3" id="KW-1133">Transmembrane helix</keyword>
<dbReference type="RefSeq" id="WP_013313170.1">
    <property type="nucleotide sequence ID" value="NC_014484.1"/>
</dbReference>
<dbReference type="EMBL" id="CP001698">
    <property type="protein sequence ID" value="ADN01329.1"/>
    <property type="molecule type" value="Genomic_DNA"/>
</dbReference>
<accession>E0RPD5</accession>
<gene>
    <name evidence="4" type="ordered locus">STHERM_c03560</name>
</gene>
<feature type="transmembrane region" description="Helical" evidence="3">
    <location>
        <begin position="73"/>
        <end position="97"/>
    </location>
</feature>
<dbReference type="PaxDb" id="665571-STHERM_c03560"/>
<sequence length="687" mass="74889">MAARRLPRALKRPLTPKALSSMTRFLEIPADREFFSSCFTETDGRFLLRGDLTPGERERLARLHREIKANRRLISAGPLILLGLLAGVILVFTLFLAGPLLERSLERGLELAFGAQAEVTGLRLSPFSLRLTIAHVEVADRSSPMHNLFEAGPVEVWLDPEALLWGSLTVKTLRLEGLAFGTARTEPGDLPAQEGAEQEEAASPSPPSEGGPDPASVLAAVLDPSALDVEALLSREADRLQVVAARREVEALIREAPRSFEADLDRLSRRLRDLTSRVKELTRTNPSRISDPAALTALVSDAEPLTKEASLLYDEAGALSRAIEDRISRARALERQLRGAVEHDSAYLSSFLRPDGEAIARLLSEVTASILKDEARTYLAYARKGVEACLTLARRREGSPGHRREAPTGRVVHFPVKRRPGFWLRHLSGSGILPGGTLSLELTDLTSHPSLIHTPLTLRLSYTGSPRVGAQGTLDLSKDEPTYTLSLEAEGLELRDRSFPLFGALSATGSASFRASGTYPRTLTAGGSLSLAGPHLAPTGGPGHLVAPLLEGEESLSLTVSYRKQDQEESLEVTSPLFSSLAERLARALDTQKSELASRIEEELEARIRDSLAALSGETTRLDDLSRRSEALRAGAQGLREDLESHRRALEDRISRLRQELLEEKTDEVKEKASELLKDAAGSLLGR</sequence>
<keyword evidence="3" id="KW-0812">Transmembrane</keyword>
<dbReference type="AlphaFoldDB" id="E0RPD5"/>
<organism evidence="4 5">
    <name type="scientific">Winmispira thermophila (strain ATCC 49972 / DSM 6192 / RI 19.B1)</name>
    <name type="common">Spirochaeta thermophila</name>
    <dbReference type="NCBI Taxonomy" id="665571"/>
    <lineage>
        <taxon>Bacteria</taxon>
        <taxon>Pseudomonadati</taxon>
        <taxon>Spirochaetota</taxon>
        <taxon>Spirochaetia</taxon>
        <taxon>Winmispirales</taxon>
        <taxon>Winmispiraceae</taxon>
        <taxon>Winmispira</taxon>
    </lineage>
</organism>
<evidence type="ECO:0000256" key="1">
    <source>
        <dbReference type="SAM" id="Coils"/>
    </source>
</evidence>
<evidence type="ECO:0000256" key="3">
    <source>
        <dbReference type="SAM" id="Phobius"/>
    </source>
</evidence>
<evidence type="ECO:0000313" key="4">
    <source>
        <dbReference type="EMBL" id="ADN01329.1"/>
    </source>
</evidence>